<name>A0A017HEJ9_9RHOB</name>
<proteinExistence type="predicted"/>
<dbReference type="HOGENOM" id="CLU_2753046_0_0_5"/>
<organism evidence="1 2">
    <name type="scientific">Limimaricola hongkongensis DSM 17492</name>
    <dbReference type="NCBI Taxonomy" id="1122180"/>
    <lineage>
        <taxon>Bacteria</taxon>
        <taxon>Pseudomonadati</taxon>
        <taxon>Pseudomonadota</taxon>
        <taxon>Alphaproteobacteria</taxon>
        <taxon>Rhodobacterales</taxon>
        <taxon>Paracoccaceae</taxon>
        <taxon>Limimaricola</taxon>
    </lineage>
</organism>
<dbReference type="eggNOG" id="ENOG50314JZ">
    <property type="taxonomic scope" value="Bacteria"/>
</dbReference>
<dbReference type="RefSeq" id="WP_017928159.1">
    <property type="nucleotide sequence ID" value="NZ_KB822997.1"/>
</dbReference>
<evidence type="ECO:0000313" key="1">
    <source>
        <dbReference type="EMBL" id="EYD72219.1"/>
    </source>
</evidence>
<dbReference type="EMBL" id="APGJ01000004">
    <property type="protein sequence ID" value="EYD72219.1"/>
    <property type="molecule type" value="Genomic_DNA"/>
</dbReference>
<protein>
    <submittedName>
        <fullName evidence="1">Uncharacterized protein</fullName>
    </submittedName>
</protein>
<comment type="caution">
    <text evidence="1">The sequence shown here is derived from an EMBL/GenBank/DDBJ whole genome shotgun (WGS) entry which is preliminary data.</text>
</comment>
<gene>
    <name evidence="1" type="ORF">Lokhon_01012</name>
</gene>
<dbReference type="AlphaFoldDB" id="A0A017HEJ9"/>
<accession>A0A017HEJ9</accession>
<dbReference type="PATRIC" id="fig|1122180.6.peg.1004"/>
<sequence>MNALETTFANLEARMNRAAGTAAPRPAPAAAPETKGDITTRAAREILDAEAASRSAKTAALRAARLQKKG</sequence>
<dbReference type="Proteomes" id="UP000025047">
    <property type="component" value="Unassembled WGS sequence"/>
</dbReference>
<keyword evidence="2" id="KW-1185">Reference proteome</keyword>
<reference evidence="1 2" key="1">
    <citation type="submission" date="2013-03" db="EMBL/GenBank/DDBJ databases">
        <authorList>
            <person name="Fiebig A."/>
            <person name="Goeker M."/>
            <person name="Klenk H.-P.P."/>
        </authorList>
    </citation>
    <scope>NUCLEOTIDE SEQUENCE [LARGE SCALE GENOMIC DNA]</scope>
    <source>
        <strain evidence="1 2">DSM 17492</strain>
    </source>
</reference>
<evidence type="ECO:0000313" key="2">
    <source>
        <dbReference type="Proteomes" id="UP000025047"/>
    </source>
</evidence>